<dbReference type="EMBL" id="MCFE01000758">
    <property type="protein sequence ID" value="ORX80044.1"/>
    <property type="molecule type" value="Genomic_DNA"/>
</dbReference>
<organism evidence="11 13">
    <name type="scientific">Basidiobolus meristosporus CBS 931.73</name>
    <dbReference type="NCBI Taxonomy" id="1314790"/>
    <lineage>
        <taxon>Eukaryota</taxon>
        <taxon>Fungi</taxon>
        <taxon>Fungi incertae sedis</taxon>
        <taxon>Zoopagomycota</taxon>
        <taxon>Entomophthoromycotina</taxon>
        <taxon>Basidiobolomycetes</taxon>
        <taxon>Basidiobolales</taxon>
        <taxon>Basidiobolaceae</taxon>
        <taxon>Basidiobolus</taxon>
    </lineage>
</organism>
<dbReference type="OrthoDB" id="370884at2759"/>
<dbReference type="GO" id="GO:0030428">
    <property type="term" value="C:cell septum"/>
    <property type="evidence" value="ECO:0007669"/>
    <property type="project" value="TreeGrafter"/>
</dbReference>
<dbReference type="EMBL" id="MCFE01000873">
    <property type="protein sequence ID" value="ORX77462.1"/>
    <property type="molecule type" value="Genomic_DNA"/>
</dbReference>
<dbReference type="PANTHER" id="PTHR22914:SF16">
    <property type="entry name" value="CHITIN SYNTHASE 3"/>
    <property type="match status" value="1"/>
</dbReference>
<dbReference type="InterPro" id="IPR004835">
    <property type="entry name" value="Chitin_synth"/>
</dbReference>
<dbReference type="EC" id="2.4.1.16" evidence="2"/>
<comment type="caution">
    <text evidence="11">The sequence shown here is derived from an EMBL/GenBank/DDBJ whole genome shotgun (WGS) entry which is preliminary data.</text>
</comment>
<proteinExistence type="predicted"/>
<evidence type="ECO:0000256" key="2">
    <source>
        <dbReference type="ARBA" id="ARBA00012543"/>
    </source>
</evidence>
<keyword evidence="3" id="KW-1003">Cell membrane</keyword>
<feature type="non-terminal residue" evidence="11">
    <location>
        <position position="1"/>
    </location>
</feature>
<dbReference type="SUPFAM" id="SSF53448">
    <property type="entry name" value="Nucleotide-diphospho-sugar transferases"/>
    <property type="match status" value="1"/>
</dbReference>
<evidence type="ECO:0000256" key="1">
    <source>
        <dbReference type="ARBA" id="ARBA00004651"/>
    </source>
</evidence>
<evidence type="ECO:0000256" key="3">
    <source>
        <dbReference type="ARBA" id="ARBA00022475"/>
    </source>
</evidence>
<evidence type="ECO:0000313" key="11">
    <source>
        <dbReference type="EMBL" id="ORX77462.1"/>
    </source>
</evidence>
<evidence type="ECO:0000313" key="12">
    <source>
        <dbReference type="EMBL" id="ORX80044.1"/>
    </source>
</evidence>
<comment type="subcellular location">
    <subcellularLocation>
        <location evidence="1">Cell membrane</location>
        <topology evidence="1">Multi-pass membrane protein</topology>
    </subcellularLocation>
</comment>
<accession>A0A1Y1WVH3</accession>
<keyword evidence="5" id="KW-0808">Transferase</keyword>
<evidence type="ECO:0000256" key="5">
    <source>
        <dbReference type="ARBA" id="ARBA00022679"/>
    </source>
</evidence>
<dbReference type="GO" id="GO:0006031">
    <property type="term" value="P:chitin biosynthetic process"/>
    <property type="evidence" value="ECO:0007669"/>
    <property type="project" value="TreeGrafter"/>
</dbReference>
<name>A0A1Y1WVH3_9FUNG</name>
<dbReference type="STRING" id="1314790.A0A1Y1WVH3"/>
<keyword evidence="6 10" id="KW-0812">Transmembrane</keyword>
<reference evidence="11 13" key="1">
    <citation type="submission" date="2016-07" db="EMBL/GenBank/DDBJ databases">
        <title>Pervasive Adenine N6-methylation of Active Genes in Fungi.</title>
        <authorList>
            <consortium name="DOE Joint Genome Institute"/>
            <person name="Mondo S.J."/>
            <person name="Dannebaum R.O."/>
            <person name="Kuo R.C."/>
            <person name="Labutti K."/>
            <person name="Haridas S."/>
            <person name="Kuo A."/>
            <person name="Salamov A."/>
            <person name="Ahrendt S.R."/>
            <person name="Lipzen A."/>
            <person name="Sullivan W."/>
            <person name="Andreopoulos W.B."/>
            <person name="Clum A."/>
            <person name="Lindquist E."/>
            <person name="Daum C."/>
            <person name="Ramamoorthy G.K."/>
            <person name="Gryganskyi A."/>
            <person name="Culley D."/>
            <person name="Magnuson J.K."/>
            <person name="James T.Y."/>
            <person name="O'Malley M.A."/>
            <person name="Stajich J.E."/>
            <person name="Spatafora J.W."/>
            <person name="Visel A."/>
            <person name="Grigoriev I.V."/>
        </authorList>
    </citation>
    <scope>NUCLEOTIDE SEQUENCE [LARGE SCALE GENOMIC DNA]</scope>
    <source>
        <strain evidence="11 13">CBS 931.73</strain>
    </source>
</reference>
<dbReference type="GO" id="GO:0005886">
    <property type="term" value="C:plasma membrane"/>
    <property type="evidence" value="ECO:0007669"/>
    <property type="project" value="UniProtKB-SubCell"/>
</dbReference>
<evidence type="ECO:0000256" key="7">
    <source>
        <dbReference type="ARBA" id="ARBA00022989"/>
    </source>
</evidence>
<dbReference type="InterPro" id="IPR029044">
    <property type="entry name" value="Nucleotide-diphossugar_trans"/>
</dbReference>
<keyword evidence="9" id="KW-0325">Glycoprotein</keyword>
<dbReference type="Pfam" id="PF03142">
    <property type="entry name" value="Chitin_synth_2"/>
    <property type="match status" value="1"/>
</dbReference>
<evidence type="ECO:0000256" key="6">
    <source>
        <dbReference type="ARBA" id="ARBA00022692"/>
    </source>
</evidence>
<sequence>PEYPLVNFDPLHCILLVTCYSEGKEGLRTTLESLATTHYPISHKLILVIADGQITGAGNEMSTPDICLSMLGDEIVPFSQVQPYAYVAIADGRKRHNTAKIYAGHYQYEQSASAGISKVPMIVIVKCGAPEEVGSSKPGNRGKRDSQIMLMSFFQKVMFDERMSPFEFELFNMMWKVSGVSPDRYELLMMVDADTKVHKDSLTHMAACMAREDLVMGCCGETKIANKNDSWVTMMQVFEYHISHHLSKSFESVFGGVTCLPGCFSMYRIKTRKGPNDYWVPILANPDVIEHYSENIVDTLHKKNLLLLGEDRYLTTLLLKTFPKRKLLFVPQAICKTVVPDTFAVLLSQRRRWINSTVHNMLELVLVRDLCGIFCFSMQFFVFMELLGTVVLPAAILFTLYLLGISFLGKSVPVIPLVLLSLVLGLPALLILSTTRRFVYLWYMIVYLLTLPIWNLVLPTYAYWHFDDFTWGQTRLVEGESETGLDHSHKEGEFDHTSVPMHRWLDWERIAQGQRDPAGISRPS</sequence>
<evidence type="ECO:0000256" key="8">
    <source>
        <dbReference type="ARBA" id="ARBA00023136"/>
    </source>
</evidence>
<protein>
    <recommendedName>
        <fullName evidence="2">chitin synthase</fullName>
        <ecNumber evidence="2">2.4.1.16</ecNumber>
    </recommendedName>
</protein>
<dbReference type="PANTHER" id="PTHR22914">
    <property type="entry name" value="CHITIN SYNTHASE"/>
    <property type="match status" value="1"/>
</dbReference>
<feature type="transmembrane region" description="Helical" evidence="10">
    <location>
        <begin position="439"/>
        <end position="464"/>
    </location>
</feature>
<evidence type="ECO:0000313" key="13">
    <source>
        <dbReference type="Proteomes" id="UP000193498"/>
    </source>
</evidence>
<keyword evidence="13" id="KW-1185">Reference proteome</keyword>
<evidence type="ECO:0000256" key="9">
    <source>
        <dbReference type="ARBA" id="ARBA00023180"/>
    </source>
</evidence>
<dbReference type="AlphaFoldDB" id="A0A1Y1WVH3"/>
<feature type="non-terminal residue" evidence="11">
    <location>
        <position position="524"/>
    </location>
</feature>
<keyword evidence="7 10" id="KW-1133">Transmembrane helix</keyword>
<feature type="transmembrane region" description="Helical" evidence="10">
    <location>
        <begin position="390"/>
        <end position="408"/>
    </location>
</feature>
<keyword evidence="4" id="KW-0328">Glycosyltransferase</keyword>
<evidence type="ECO:0000256" key="10">
    <source>
        <dbReference type="SAM" id="Phobius"/>
    </source>
</evidence>
<keyword evidence="8 10" id="KW-0472">Membrane</keyword>
<dbReference type="InParanoid" id="A0A1Y1WVH3"/>
<dbReference type="GO" id="GO:0004100">
    <property type="term" value="F:chitin synthase activity"/>
    <property type="evidence" value="ECO:0007669"/>
    <property type="project" value="UniProtKB-EC"/>
</dbReference>
<dbReference type="CDD" id="cd04190">
    <property type="entry name" value="Chitin_synth_C"/>
    <property type="match status" value="1"/>
</dbReference>
<dbReference type="Proteomes" id="UP000193498">
    <property type="component" value="Unassembled WGS sequence"/>
</dbReference>
<feature type="transmembrane region" description="Helical" evidence="10">
    <location>
        <begin position="414"/>
        <end position="432"/>
    </location>
</feature>
<gene>
    <name evidence="12" type="ORF">K493DRAFT_390305</name>
    <name evidence="11" type="ORF">K493DRAFT_392511</name>
</gene>
<evidence type="ECO:0000256" key="4">
    <source>
        <dbReference type="ARBA" id="ARBA00022676"/>
    </source>
</evidence>